<evidence type="ECO:0000313" key="1">
    <source>
        <dbReference type="EMBL" id="GBP11744.1"/>
    </source>
</evidence>
<organism evidence="1 2">
    <name type="scientific">Eumeta variegata</name>
    <name type="common">Bagworm moth</name>
    <name type="synonym">Eumeta japonica</name>
    <dbReference type="NCBI Taxonomy" id="151549"/>
    <lineage>
        <taxon>Eukaryota</taxon>
        <taxon>Metazoa</taxon>
        <taxon>Ecdysozoa</taxon>
        <taxon>Arthropoda</taxon>
        <taxon>Hexapoda</taxon>
        <taxon>Insecta</taxon>
        <taxon>Pterygota</taxon>
        <taxon>Neoptera</taxon>
        <taxon>Endopterygota</taxon>
        <taxon>Lepidoptera</taxon>
        <taxon>Glossata</taxon>
        <taxon>Ditrysia</taxon>
        <taxon>Tineoidea</taxon>
        <taxon>Psychidae</taxon>
        <taxon>Oiketicinae</taxon>
        <taxon>Eumeta</taxon>
    </lineage>
</organism>
<protein>
    <submittedName>
        <fullName evidence="1">Uncharacterized protein</fullName>
    </submittedName>
</protein>
<sequence>MSEPKRRKQDDVKNHLVKQWRNYRAAGQAKCQGPPVPRGRRKRLSEIEAQDMNRCVCLSLSLSLSLALRRANCARVEGTRAFHFLCLSLSLLGGLTMPEWKGRVPLTRSHCERIT</sequence>
<proteinExistence type="predicted"/>
<gene>
    <name evidence="1" type="ORF">EVAR_77851_1</name>
</gene>
<dbReference type="EMBL" id="BGZK01000047">
    <property type="protein sequence ID" value="GBP11744.1"/>
    <property type="molecule type" value="Genomic_DNA"/>
</dbReference>
<evidence type="ECO:0000313" key="2">
    <source>
        <dbReference type="Proteomes" id="UP000299102"/>
    </source>
</evidence>
<accession>A0A4C1TC82</accession>
<reference evidence="1 2" key="1">
    <citation type="journal article" date="2019" name="Commun. Biol.">
        <title>The bagworm genome reveals a unique fibroin gene that provides high tensile strength.</title>
        <authorList>
            <person name="Kono N."/>
            <person name="Nakamura H."/>
            <person name="Ohtoshi R."/>
            <person name="Tomita M."/>
            <person name="Numata K."/>
            <person name="Arakawa K."/>
        </authorList>
    </citation>
    <scope>NUCLEOTIDE SEQUENCE [LARGE SCALE GENOMIC DNA]</scope>
</reference>
<name>A0A4C1TC82_EUMVA</name>
<dbReference type="Proteomes" id="UP000299102">
    <property type="component" value="Unassembled WGS sequence"/>
</dbReference>
<keyword evidence="2" id="KW-1185">Reference proteome</keyword>
<comment type="caution">
    <text evidence="1">The sequence shown here is derived from an EMBL/GenBank/DDBJ whole genome shotgun (WGS) entry which is preliminary data.</text>
</comment>
<dbReference type="AlphaFoldDB" id="A0A4C1TC82"/>